<accession>A0A8S1HUF6</accession>
<name>A0A8S1HUF6_9PELO</name>
<comment type="caution">
    <text evidence="1">The sequence shown here is derived from an EMBL/GenBank/DDBJ whole genome shotgun (WGS) entry which is preliminary data.</text>
</comment>
<dbReference type="PANTHER" id="PTHR20958:SF6">
    <property type="entry name" value="GLYCINE N-ACYLTRANSFERASE-LIKE PROTEIN"/>
    <property type="match status" value="1"/>
</dbReference>
<dbReference type="PANTHER" id="PTHR20958">
    <property type="entry name" value="GLYCINE N-ACYLTRANSFERASE-LIKE PROTEIN"/>
    <property type="match status" value="1"/>
</dbReference>
<dbReference type="InterPro" id="IPR016181">
    <property type="entry name" value="Acyl_CoA_acyltransferase"/>
</dbReference>
<dbReference type="Gene3D" id="3.40.630.30">
    <property type="match status" value="1"/>
</dbReference>
<evidence type="ECO:0008006" key="3">
    <source>
        <dbReference type="Google" id="ProtNLM"/>
    </source>
</evidence>
<dbReference type="EMBL" id="CAJGYM010000106">
    <property type="protein sequence ID" value="CAD6197823.1"/>
    <property type="molecule type" value="Genomic_DNA"/>
</dbReference>
<dbReference type="AlphaFoldDB" id="A0A8S1HUF6"/>
<dbReference type="Proteomes" id="UP000835052">
    <property type="component" value="Unassembled WGS sequence"/>
</dbReference>
<protein>
    <recommendedName>
        <fullName evidence="3">Glycine N-acyltransferase-like protein</fullName>
    </recommendedName>
</protein>
<gene>
    <name evidence="1" type="ORF">CAUJ_LOCUS13730</name>
</gene>
<proteinExistence type="predicted"/>
<dbReference type="OrthoDB" id="5778665at2759"/>
<dbReference type="SUPFAM" id="SSF55729">
    <property type="entry name" value="Acyl-CoA N-acyltransferases (Nat)"/>
    <property type="match status" value="1"/>
</dbReference>
<keyword evidence="2" id="KW-1185">Reference proteome</keyword>
<sequence>MFTLRPITNPKMQQKLKLLESNEDLEKAQKLMEKNPENIQFYNSLKIELEKSFPYTKFKVYSHTAANNAVYFYGLKVNKITRNYILTTNVGNFVEEDFVNGFREFVAVEKLFQKEALLLIADIKFSNAAKKYVTEVFPCYEAKSYPCTMYYMDEEQTKKVLEMKIPDPPEGYYFDDVDPEKDAQIITETWRHSTKDEIHQTKEKLRRFPSGMIRHEKDGAVAFEMLDHWGMLNHQFVLPDHRRRGLGNLIELTICQKCLKQGIKVHKTVEEYNVEVLKRSDKSPIWTVLTSEGKPIIWDYLVFQVKTD</sequence>
<evidence type="ECO:0000313" key="2">
    <source>
        <dbReference type="Proteomes" id="UP000835052"/>
    </source>
</evidence>
<evidence type="ECO:0000313" key="1">
    <source>
        <dbReference type="EMBL" id="CAD6197823.1"/>
    </source>
</evidence>
<organism evidence="1 2">
    <name type="scientific">Caenorhabditis auriculariae</name>
    <dbReference type="NCBI Taxonomy" id="2777116"/>
    <lineage>
        <taxon>Eukaryota</taxon>
        <taxon>Metazoa</taxon>
        <taxon>Ecdysozoa</taxon>
        <taxon>Nematoda</taxon>
        <taxon>Chromadorea</taxon>
        <taxon>Rhabditida</taxon>
        <taxon>Rhabditina</taxon>
        <taxon>Rhabditomorpha</taxon>
        <taxon>Rhabditoidea</taxon>
        <taxon>Rhabditidae</taxon>
        <taxon>Peloderinae</taxon>
        <taxon>Caenorhabditis</taxon>
    </lineage>
</organism>
<reference evidence="1" key="1">
    <citation type="submission" date="2020-10" db="EMBL/GenBank/DDBJ databases">
        <authorList>
            <person name="Kikuchi T."/>
        </authorList>
    </citation>
    <scope>NUCLEOTIDE SEQUENCE</scope>
    <source>
        <strain evidence="1">NKZ352</strain>
    </source>
</reference>
<dbReference type="InterPro" id="IPR053225">
    <property type="entry name" value="Acyl-CoA_N-acyltransferase"/>
</dbReference>